<feature type="compositionally biased region" description="Polar residues" evidence="2">
    <location>
        <begin position="432"/>
        <end position="447"/>
    </location>
</feature>
<evidence type="ECO:0000256" key="1">
    <source>
        <dbReference type="ARBA" id="ARBA00022553"/>
    </source>
</evidence>
<sequence>MSRDAGDRRRHRRRLLIYRPSPDDWQTPPTLQKKEVTPDTKPPLQTSASGYHGRALQHNPSVKSTPSREQARVHQREPLIRTNRSTDRGNVSLNEHLLQTPLSRDLKEKAQHGAPLQTPSSVHKEMVLRGAPLQTPSSSDHKEMVQHGAPLQTPSSSDLKEMVQRRAPLQTSSSSDHKEMVQHGALLQTPYSSDHKEMVHCGAPLQTPSSIDLKEMVHCGAPLQTPSSSDHKETVQRGAPLQTPSSRHWEKSQHGHRIQTPRFSDKEIAYRGSPIQTPSSRNHRAIIQHGTQFQTTPSRYRRPWNEHCACLLASPLERTANRVLFVELHDVSCQVRTQSPPTDRTPVTGDCSVLSSVSSQSHCDVQDVPVLPESTELPPDLLPCSPSSPPPPLLSPPVKVPGWGLGPLFQSVRTKLESFAEIFFSPKKSHRGTQNEQVVEQPQSPSVSPGEENYAAGGENSAVHPSSSSSDTPSEMQAEDNQNSLPPASSTDMNLQLKIEISSPVSTLCRPPLQRCLSCPLLPHRPRRFSLETAEPDVPVCSCRAKISRKRRHSVGTIEEFRNLQLSPTSLTCLRKEKHPSALWTNCQPETVLQYAISSPPGRCLDGVRETERSSGGADSAEESNPLSQCKEIKERKVSNIQIRKRVARQEGTLTPMGLPKRLRLQKDDFSLEEIYTNKNYHTPTEKRKFETIFEEPVMKGGTLILTSQRPLRRIMVFKNSSAPRRKKKKGRGGGRTRSCVDNKGSVNSELLLQHKLDQLEVELQEEMELN</sequence>
<protein>
    <recommendedName>
        <fullName evidence="3">Tantalus-like domain-containing protein</fullName>
    </recommendedName>
</protein>
<feature type="domain" description="Tantalus-like" evidence="3">
    <location>
        <begin position="654"/>
        <end position="710"/>
    </location>
</feature>
<dbReference type="Proteomes" id="UP000228934">
    <property type="component" value="Unassembled WGS sequence"/>
</dbReference>
<name>A0A2G9RDM7_AQUCT</name>
<dbReference type="EMBL" id="KV945969">
    <property type="protein sequence ID" value="PIO25977.1"/>
    <property type="molecule type" value="Genomic_DNA"/>
</dbReference>
<dbReference type="Pfam" id="PF15386">
    <property type="entry name" value="Tantalus"/>
    <property type="match status" value="1"/>
</dbReference>
<feature type="region of interest" description="Disordered" evidence="2">
    <location>
        <begin position="223"/>
        <end position="281"/>
    </location>
</feature>
<evidence type="ECO:0000313" key="4">
    <source>
        <dbReference type="EMBL" id="PIO25977.1"/>
    </source>
</evidence>
<feature type="compositionally biased region" description="Polar residues" evidence="2">
    <location>
        <begin position="471"/>
        <end position="490"/>
    </location>
</feature>
<reference evidence="5" key="1">
    <citation type="journal article" date="2017" name="Nat. Commun.">
        <title>The North American bullfrog draft genome provides insight into hormonal regulation of long noncoding RNA.</title>
        <authorList>
            <person name="Hammond S.A."/>
            <person name="Warren R.L."/>
            <person name="Vandervalk B.P."/>
            <person name="Kucuk E."/>
            <person name="Khan H."/>
            <person name="Gibb E.A."/>
            <person name="Pandoh P."/>
            <person name="Kirk H."/>
            <person name="Zhao Y."/>
            <person name="Jones M."/>
            <person name="Mungall A.J."/>
            <person name="Coope R."/>
            <person name="Pleasance S."/>
            <person name="Moore R.A."/>
            <person name="Holt R.A."/>
            <person name="Round J.M."/>
            <person name="Ohora S."/>
            <person name="Walle B.V."/>
            <person name="Veldhoen N."/>
            <person name="Helbing C.C."/>
            <person name="Birol I."/>
        </authorList>
    </citation>
    <scope>NUCLEOTIDE SEQUENCE [LARGE SCALE GENOMIC DNA]</scope>
</reference>
<feature type="region of interest" description="Disordered" evidence="2">
    <location>
        <begin position="721"/>
        <end position="743"/>
    </location>
</feature>
<dbReference type="InterPro" id="IPR026320">
    <property type="entry name" value="PRR14"/>
</dbReference>
<feature type="compositionally biased region" description="Basic residues" evidence="2">
    <location>
        <begin position="724"/>
        <end position="735"/>
    </location>
</feature>
<dbReference type="AlphaFoldDB" id="A0A2G9RDM7"/>
<dbReference type="InterPro" id="IPR028149">
    <property type="entry name" value="Tantalus-like"/>
</dbReference>
<evidence type="ECO:0000256" key="2">
    <source>
        <dbReference type="SAM" id="MobiDB-lite"/>
    </source>
</evidence>
<feature type="region of interest" description="Disordered" evidence="2">
    <location>
        <begin position="427"/>
        <end position="490"/>
    </location>
</feature>
<feature type="region of interest" description="Disordered" evidence="2">
    <location>
        <begin position="1"/>
        <end position="93"/>
    </location>
</feature>
<feature type="compositionally biased region" description="Pro residues" evidence="2">
    <location>
        <begin position="386"/>
        <end position="395"/>
    </location>
</feature>
<gene>
    <name evidence="4" type="ORF">AB205_0165990</name>
</gene>
<dbReference type="OrthoDB" id="6163216at2759"/>
<organism evidence="4 5">
    <name type="scientific">Aquarana catesbeiana</name>
    <name type="common">American bullfrog</name>
    <name type="synonym">Rana catesbeiana</name>
    <dbReference type="NCBI Taxonomy" id="8400"/>
    <lineage>
        <taxon>Eukaryota</taxon>
        <taxon>Metazoa</taxon>
        <taxon>Chordata</taxon>
        <taxon>Craniata</taxon>
        <taxon>Vertebrata</taxon>
        <taxon>Euteleostomi</taxon>
        <taxon>Amphibia</taxon>
        <taxon>Batrachia</taxon>
        <taxon>Anura</taxon>
        <taxon>Neobatrachia</taxon>
        <taxon>Ranoidea</taxon>
        <taxon>Ranidae</taxon>
        <taxon>Aquarana</taxon>
    </lineage>
</organism>
<evidence type="ECO:0000259" key="3">
    <source>
        <dbReference type="Pfam" id="PF15386"/>
    </source>
</evidence>
<feature type="compositionally biased region" description="Basic and acidic residues" evidence="2">
    <location>
        <begin position="69"/>
        <end position="87"/>
    </location>
</feature>
<evidence type="ECO:0000313" key="5">
    <source>
        <dbReference type="Proteomes" id="UP000228934"/>
    </source>
</evidence>
<proteinExistence type="predicted"/>
<feature type="compositionally biased region" description="Polar residues" evidence="2">
    <location>
        <begin position="58"/>
        <end position="68"/>
    </location>
</feature>
<dbReference type="PANTHER" id="PTHR14522">
    <property type="entry name" value="EMO2-RELATED"/>
    <property type="match status" value="1"/>
</dbReference>
<keyword evidence="5" id="KW-1185">Reference proteome</keyword>
<accession>A0A2G9RDM7</accession>
<keyword evidence="1" id="KW-0597">Phosphoprotein</keyword>
<dbReference type="PANTHER" id="PTHR14522:SF2">
    <property type="entry name" value="PROLINE-RICH PROTEIN 14"/>
    <property type="match status" value="1"/>
</dbReference>
<feature type="region of interest" description="Disordered" evidence="2">
    <location>
        <begin position="370"/>
        <end position="395"/>
    </location>
</feature>
<feature type="region of interest" description="Disordered" evidence="2">
    <location>
        <begin position="606"/>
        <end position="628"/>
    </location>
</feature>